<gene>
    <name evidence="3" type="ORF">HNQ64_000159</name>
</gene>
<dbReference type="InterPro" id="IPR036291">
    <property type="entry name" value="NAD(P)-bd_dom_sf"/>
</dbReference>
<dbReference type="InterPro" id="IPR050463">
    <property type="entry name" value="Gfo/Idh/MocA_oxidrdct_glycsds"/>
</dbReference>
<dbReference type="SUPFAM" id="SSF51735">
    <property type="entry name" value="NAD(P)-binding Rossmann-fold domains"/>
    <property type="match status" value="1"/>
</dbReference>
<dbReference type="PANTHER" id="PTHR43818:SF5">
    <property type="entry name" value="OXIDOREDUCTASE FAMILY PROTEIN"/>
    <property type="match status" value="1"/>
</dbReference>
<feature type="domain" description="GFO/IDH/MocA-like oxidoreductase" evidence="2">
    <location>
        <begin position="226"/>
        <end position="321"/>
    </location>
</feature>
<evidence type="ECO:0000313" key="3">
    <source>
        <dbReference type="EMBL" id="MBB5035925.1"/>
    </source>
</evidence>
<dbReference type="Gene3D" id="3.30.360.10">
    <property type="entry name" value="Dihydrodipicolinate Reductase, domain 2"/>
    <property type="match status" value="1"/>
</dbReference>
<dbReference type="Pfam" id="PF01408">
    <property type="entry name" value="GFO_IDH_MocA"/>
    <property type="match status" value="1"/>
</dbReference>
<dbReference type="EMBL" id="JACHIF010000001">
    <property type="protein sequence ID" value="MBB5035925.1"/>
    <property type="molecule type" value="Genomic_DNA"/>
</dbReference>
<feature type="domain" description="Gfo/Idh/MocA-like oxidoreductase N-terminal" evidence="1">
    <location>
        <begin position="36"/>
        <end position="157"/>
    </location>
</feature>
<organism evidence="3 4">
    <name type="scientific">Prosthecobacter dejongeii</name>
    <dbReference type="NCBI Taxonomy" id="48465"/>
    <lineage>
        <taxon>Bacteria</taxon>
        <taxon>Pseudomonadati</taxon>
        <taxon>Verrucomicrobiota</taxon>
        <taxon>Verrucomicrobiia</taxon>
        <taxon>Verrucomicrobiales</taxon>
        <taxon>Verrucomicrobiaceae</taxon>
        <taxon>Prosthecobacter</taxon>
    </lineage>
</organism>
<protein>
    <submittedName>
        <fullName evidence="3">Putative dehydrogenase</fullName>
    </submittedName>
</protein>
<dbReference type="InterPro" id="IPR000683">
    <property type="entry name" value="Gfo/Idh/MocA-like_OxRdtase_N"/>
</dbReference>
<evidence type="ECO:0000259" key="1">
    <source>
        <dbReference type="Pfam" id="PF01408"/>
    </source>
</evidence>
<dbReference type="RefSeq" id="WP_184204377.1">
    <property type="nucleotide sequence ID" value="NZ_JACHIF010000001.1"/>
</dbReference>
<accession>A0A7W7YHG0</accession>
<evidence type="ECO:0000313" key="4">
    <source>
        <dbReference type="Proteomes" id="UP000534294"/>
    </source>
</evidence>
<dbReference type="AlphaFoldDB" id="A0A7W7YHG0"/>
<keyword evidence="4" id="KW-1185">Reference proteome</keyword>
<sequence length="421" mass="46694">MNRRTLLQQTSALGITTAFSSLSRLRAADQAGKKLKVAVVALGRGMAHVQALLKLPDVEIAYLAETDSNRLEKGLKVVADQQAVSCQGVKDFRKILEDKSVDAVFIATPNFWHTPMAILAMQAGKHVYVEKPGSQNPGEAEALVAAMKKYDRVVQMGNQRRTWMKEAIEALHGGVIGPVRYGRGFYYNSRKEVGAPVQPAPADMDWNLWQGPVPDDAKHDIKKYAHYDWHWLWHWGNGELGNNGIHTLDILRWGIKGDYPLKVTYNGGRYFYDDVQETPDTGTAVYDFGHAGMSWECSSCHPRAAEKPLSEVVFYGDNGTMGIGRDSWTIYDPKGKEISQGKGAGGGDPAHMGNFLDAIRGKAKLNSPIDEGQKSTMLCHLGNIAYRTNTVVRCDPKTGRMIDNPEGEKLWTREYRAGWGL</sequence>
<dbReference type="Proteomes" id="UP000534294">
    <property type="component" value="Unassembled WGS sequence"/>
</dbReference>
<dbReference type="SUPFAM" id="SSF55347">
    <property type="entry name" value="Glyceraldehyde-3-phosphate dehydrogenase-like, C-terminal domain"/>
    <property type="match status" value="1"/>
</dbReference>
<reference evidence="3 4" key="1">
    <citation type="submission" date="2020-08" db="EMBL/GenBank/DDBJ databases">
        <title>Genomic Encyclopedia of Type Strains, Phase IV (KMG-IV): sequencing the most valuable type-strain genomes for metagenomic binning, comparative biology and taxonomic classification.</title>
        <authorList>
            <person name="Goeker M."/>
        </authorList>
    </citation>
    <scope>NUCLEOTIDE SEQUENCE [LARGE SCALE GENOMIC DNA]</scope>
    <source>
        <strain evidence="3 4">DSM 12251</strain>
    </source>
</reference>
<dbReference type="GO" id="GO:0000166">
    <property type="term" value="F:nucleotide binding"/>
    <property type="evidence" value="ECO:0007669"/>
    <property type="project" value="InterPro"/>
</dbReference>
<name>A0A7W7YHG0_9BACT</name>
<proteinExistence type="predicted"/>
<dbReference type="InterPro" id="IPR055170">
    <property type="entry name" value="GFO_IDH_MocA-like_dom"/>
</dbReference>
<dbReference type="Gene3D" id="3.40.50.720">
    <property type="entry name" value="NAD(P)-binding Rossmann-like Domain"/>
    <property type="match status" value="1"/>
</dbReference>
<dbReference type="PANTHER" id="PTHR43818">
    <property type="entry name" value="BCDNA.GH03377"/>
    <property type="match status" value="1"/>
</dbReference>
<evidence type="ECO:0000259" key="2">
    <source>
        <dbReference type="Pfam" id="PF22725"/>
    </source>
</evidence>
<comment type="caution">
    <text evidence="3">The sequence shown here is derived from an EMBL/GenBank/DDBJ whole genome shotgun (WGS) entry which is preliminary data.</text>
</comment>
<dbReference type="Pfam" id="PF22725">
    <property type="entry name" value="GFO_IDH_MocA_C3"/>
    <property type="match status" value="1"/>
</dbReference>